<evidence type="ECO:0000313" key="3">
    <source>
        <dbReference type="Proteomes" id="UP000680714"/>
    </source>
</evidence>
<evidence type="ECO:0000313" key="2">
    <source>
        <dbReference type="EMBL" id="MBR9970427.1"/>
    </source>
</evidence>
<feature type="transmembrane region" description="Helical" evidence="1">
    <location>
        <begin position="296"/>
        <end position="314"/>
    </location>
</feature>
<organism evidence="2 3">
    <name type="scientific">Magnetospirillum sulfuroxidans</name>
    <dbReference type="NCBI Taxonomy" id="611300"/>
    <lineage>
        <taxon>Bacteria</taxon>
        <taxon>Pseudomonadati</taxon>
        <taxon>Pseudomonadota</taxon>
        <taxon>Alphaproteobacteria</taxon>
        <taxon>Rhodospirillales</taxon>
        <taxon>Rhodospirillaceae</taxon>
        <taxon>Magnetospirillum</taxon>
    </lineage>
</organism>
<keyword evidence="1" id="KW-0472">Membrane</keyword>
<feature type="transmembrane region" description="Helical" evidence="1">
    <location>
        <begin position="95"/>
        <end position="113"/>
    </location>
</feature>
<keyword evidence="3" id="KW-1185">Reference proteome</keyword>
<evidence type="ECO:0008006" key="4">
    <source>
        <dbReference type="Google" id="ProtNLM"/>
    </source>
</evidence>
<gene>
    <name evidence="2" type="ORF">KEC16_01710</name>
</gene>
<feature type="transmembrane region" description="Helical" evidence="1">
    <location>
        <begin position="223"/>
        <end position="242"/>
    </location>
</feature>
<dbReference type="EMBL" id="JAGTUF010000001">
    <property type="protein sequence ID" value="MBR9970427.1"/>
    <property type="molecule type" value="Genomic_DNA"/>
</dbReference>
<feature type="transmembrane region" description="Helical" evidence="1">
    <location>
        <begin position="6"/>
        <end position="30"/>
    </location>
</feature>
<feature type="transmembrane region" description="Helical" evidence="1">
    <location>
        <begin position="385"/>
        <end position="404"/>
    </location>
</feature>
<feature type="transmembrane region" description="Helical" evidence="1">
    <location>
        <begin position="355"/>
        <end position="373"/>
    </location>
</feature>
<sequence>MLDLLQSAAAGISVLSIVGALLAIISVWLVGRLLVGRDLPDLVTFGAGWGLAVLAMTVLGTMGDGSLALLLPLIWGGAAVSLVREIHGRRIPSGVMALVLVLPLAVLVSGRIASEWDEFSHWLHAFRYLDSFATLPGKGRPPIESCCAAYPYGWPLLGWLSSRLFGFSEAVPGLLNLFQLALCGDLLARIMAQGEKPGWGHQAWGVLLVTVLGTTFVPKLVFTAYADVATSAMVLAGIWLVWRLTETPSWRLSLALGLCCAALVAQKPANLVLVVLVLGCGCALLLRGWALPRRGAVLGVFFAAIPVLMVWSLWRHFVAGNLAGEELLIQPFARWNLQSLGPILAGMAEVAGNKGGYFGMMAVTVVWAVIGVFRPMGDNGRLVRAVALIFCGYNGFLYFTYVAVFLREDGERVASFWRYNTHLGLLTALMVAVVLVSLRCRFAVIARAAAWSALPVILVVVAPVVGVRYIRFDLEPAKVFLRQTLQQVRSLGVRDVALIDPRGSGLSHVMASYEWNGTPKLAVYTTGFDAFTAGQYKGVADKASHVLVVSWNDPVAAAFPELTPGPHAVLSTRDGQVLARFPYPGNREPKVYP</sequence>
<feature type="transmembrane region" description="Helical" evidence="1">
    <location>
        <begin position="448"/>
        <end position="470"/>
    </location>
</feature>
<dbReference type="Proteomes" id="UP000680714">
    <property type="component" value="Unassembled WGS sequence"/>
</dbReference>
<feature type="transmembrane region" description="Helical" evidence="1">
    <location>
        <begin position="271"/>
        <end position="289"/>
    </location>
</feature>
<feature type="transmembrane region" description="Helical" evidence="1">
    <location>
        <begin position="249"/>
        <end position="265"/>
    </location>
</feature>
<dbReference type="RefSeq" id="WP_211545921.1">
    <property type="nucleotide sequence ID" value="NZ_JAGTUF010000001.1"/>
</dbReference>
<reference evidence="2 3" key="1">
    <citation type="submission" date="2021-04" db="EMBL/GenBank/DDBJ databases">
        <title>Magnetospirillum sulfuroxidans sp. nov., a facultative chemolithoautotrophic sulfur-oxidizing alphaproteobacterium isolated from freshwater sediment and proposals for Paramagetospirillum gen. nov., and Magnetospirillaceae fam. nov.</title>
        <authorList>
            <person name="Koziaeva V."/>
            <person name="Geelhoed J.S."/>
            <person name="Sorokin D.Y."/>
            <person name="Grouzdev D.S."/>
        </authorList>
    </citation>
    <scope>NUCLEOTIDE SEQUENCE [LARGE SCALE GENOMIC DNA]</scope>
    <source>
        <strain evidence="2 3">J10</strain>
    </source>
</reference>
<proteinExistence type="predicted"/>
<keyword evidence="1" id="KW-1133">Transmembrane helix</keyword>
<comment type="caution">
    <text evidence="2">The sequence shown here is derived from an EMBL/GenBank/DDBJ whole genome shotgun (WGS) entry which is preliminary data.</text>
</comment>
<evidence type="ECO:0000256" key="1">
    <source>
        <dbReference type="SAM" id="Phobius"/>
    </source>
</evidence>
<accession>A0ABS5I7M3</accession>
<protein>
    <recommendedName>
        <fullName evidence="4">Glycosyltransferase RgtA/B/C/D-like domain-containing protein</fullName>
    </recommendedName>
</protein>
<name>A0ABS5I7M3_9PROT</name>
<feature type="transmembrane region" description="Helical" evidence="1">
    <location>
        <begin position="416"/>
        <end position="436"/>
    </location>
</feature>
<keyword evidence="1" id="KW-0812">Transmembrane</keyword>